<dbReference type="eggNOG" id="KOG1586">
    <property type="taxonomic scope" value="Eukaryota"/>
</dbReference>
<accession>K8ENP8</accession>
<name>K8ENP8_9CHLO</name>
<evidence type="ECO:0000256" key="6">
    <source>
        <dbReference type="ARBA" id="ARBA00023136"/>
    </source>
</evidence>
<dbReference type="InterPro" id="IPR011990">
    <property type="entry name" value="TPR-like_helical_dom_sf"/>
</dbReference>
<evidence type="ECO:0000313" key="9">
    <source>
        <dbReference type="Proteomes" id="UP000198341"/>
    </source>
</evidence>
<dbReference type="GO" id="GO:0035494">
    <property type="term" value="P:SNARE complex disassembly"/>
    <property type="evidence" value="ECO:0007669"/>
    <property type="project" value="TreeGrafter"/>
</dbReference>
<dbReference type="GO" id="GO:0031201">
    <property type="term" value="C:SNARE complex"/>
    <property type="evidence" value="ECO:0007669"/>
    <property type="project" value="TreeGrafter"/>
</dbReference>
<dbReference type="PANTHER" id="PTHR13768:SF8">
    <property type="entry name" value="ALPHA-SOLUBLE NSF ATTACHMENT PROTEIN"/>
    <property type="match status" value="1"/>
</dbReference>
<protein>
    <recommendedName>
        <fullName evidence="10">Alpha-soluble NSF attachment protein</fullName>
    </recommendedName>
</protein>
<evidence type="ECO:0000256" key="1">
    <source>
        <dbReference type="ARBA" id="ARBA00004170"/>
    </source>
</evidence>
<dbReference type="PANTHER" id="PTHR13768">
    <property type="entry name" value="SOLUBLE NSF ATTACHMENT PROTEIN SNAP"/>
    <property type="match status" value="1"/>
</dbReference>
<proteinExistence type="inferred from homology"/>
<keyword evidence="3 7" id="KW-0813">Transport</keyword>
<dbReference type="GO" id="GO:0019905">
    <property type="term" value="F:syntaxin binding"/>
    <property type="evidence" value="ECO:0007669"/>
    <property type="project" value="TreeGrafter"/>
</dbReference>
<keyword evidence="9" id="KW-1185">Reference proteome</keyword>
<comment type="subcellular location">
    <subcellularLocation>
        <location evidence="1 7">Membrane</location>
        <topology evidence="1 7">Peripheral membrane protein</topology>
    </subcellularLocation>
</comment>
<evidence type="ECO:0000313" key="8">
    <source>
        <dbReference type="EMBL" id="CCO19842.1"/>
    </source>
</evidence>
<comment type="function">
    <text evidence="7">Required for vesicular transport between the endoplasmic reticulum and the Golgi apparatus.</text>
</comment>
<evidence type="ECO:0000256" key="5">
    <source>
        <dbReference type="ARBA" id="ARBA00022927"/>
    </source>
</evidence>
<dbReference type="InterPro" id="IPR000744">
    <property type="entry name" value="NSF_attach"/>
</dbReference>
<evidence type="ECO:0000256" key="2">
    <source>
        <dbReference type="ARBA" id="ARBA00010050"/>
    </source>
</evidence>
<dbReference type="KEGG" id="bpg:Bathy15g00290"/>
<sequence>MSDLLKQAENRLNKSGFMNLFSSSSKYEDAAELYEKAAIQFKLSKNWLEAGETYEKLTEMYAQIGSNHEVAMNFVESGNCYKKCDLKKSIEMFKKAAKKFSEIGRLSIAAKHLKEVGDMLEKEKKLEESLEAFTAAADLYLGENTESTANQCKLRVASLAGQLERYDMAVETFEDCAKHAAENNLLKYSAKGYLLNAGICRLCAADPVGVLNACQRYNDIDPTFPNSREEQLLKDLANASEAGDQDAFANALGQFDDISRLDSWKTTLLLRAKKKITAGGGLLGDEDDLT</sequence>
<dbReference type="FunFam" id="1.25.40.10:FF:000049">
    <property type="entry name" value="Alpha-soluble NSF attachment protein-like"/>
    <property type="match status" value="1"/>
</dbReference>
<organism evidence="8 9">
    <name type="scientific">Bathycoccus prasinos</name>
    <dbReference type="NCBI Taxonomy" id="41875"/>
    <lineage>
        <taxon>Eukaryota</taxon>
        <taxon>Viridiplantae</taxon>
        <taxon>Chlorophyta</taxon>
        <taxon>Mamiellophyceae</taxon>
        <taxon>Mamiellales</taxon>
        <taxon>Bathycoccaceae</taxon>
        <taxon>Bathycoccus</taxon>
    </lineage>
</organism>
<reference evidence="8 9" key="1">
    <citation type="submission" date="2011-10" db="EMBL/GenBank/DDBJ databases">
        <authorList>
            <person name="Genoscope - CEA"/>
        </authorList>
    </citation>
    <scope>NUCLEOTIDE SEQUENCE [LARGE SCALE GENOMIC DNA]</scope>
    <source>
        <strain evidence="8 9">RCC 1105</strain>
    </source>
</reference>
<dbReference type="GeneID" id="19011511"/>
<dbReference type="STRING" id="41875.K8ENP8"/>
<gene>
    <name evidence="8" type="ordered locus">Bathy15g00290</name>
</gene>
<dbReference type="RefSeq" id="XP_007508756.1">
    <property type="nucleotide sequence ID" value="XM_007508694.1"/>
</dbReference>
<dbReference type="Gene3D" id="1.25.40.10">
    <property type="entry name" value="Tetratricopeptide repeat domain"/>
    <property type="match status" value="1"/>
</dbReference>
<evidence type="ECO:0000256" key="3">
    <source>
        <dbReference type="ARBA" id="ARBA00022448"/>
    </source>
</evidence>
<evidence type="ECO:0000256" key="4">
    <source>
        <dbReference type="ARBA" id="ARBA00022892"/>
    </source>
</evidence>
<dbReference type="OrthoDB" id="9984275at2759"/>
<dbReference type="Proteomes" id="UP000198341">
    <property type="component" value="Chromosome 15"/>
</dbReference>
<evidence type="ECO:0000256" key="7">
    <source>
        <dbReference type="RuleBase" id="RU367013"/>
    </source>
</evidence>
<keyword evidence="5 7" id="KW-0653">Protein transport</keyword>
<dbReference type="SUPFAM" id="SSF48452">
    <property type="entry name" value="TPR-like"/>
    <property type="match status" value="1"/>
</dbReference>
<comment type="similarity">
    <text evidence="2 7">Belongs to the SNAP family.</text>
</comment>
<dbReference type="Pfam" id="PF14938">
    <property type="entry name" value="SNAP"/>
    <property type="match status" value="1"/>
</dbReference>
<dbReference type="GO" id="GO:0005774">
    <property type="term" value="C:vacuolar membrane"/>
    <property type="evidence" value="ECO:0007669"/>
    <property type="project" value="TreeGrafter"/>
</dbReference>
<dbReference type="PRINTS" id="PR00448">
    <property type="entry name" value="NSFATTACHMNT"/>
</dbReference>
<keyword evidence="6 7" id="KW-0472">Membrane</keyword>
<dbReference type="GO" id="GO:0005483">
    <property type="term" value="F:soluble NSF attachment protein activity"/>
    <property type="evidence" value="ECO:0007669"/>
    <property type="project" value="UniProtKB-ARBA"/>
</dbReference>
<dbReference type="AlphaFoldDB" id="K8ENP8"/>
<keyword evidence="4 7" id="KW-0931">ER-Golgi transport</keyword>
<dbReference type="CDD" id="cd15832">
    <property type="entry name" value="SNAP"/>
    <property type="match status" value="1"/>
</dbReference>
<dbReference type="GO" id="GO:0006886">
    <property type="term" value="P:intracellular protein transport"/>
    <property type="evidence" value="ECO:0007669"/>
    <property type="project" value="UniProtKB-UniRule"/>
</dbReference>
<dbReference type="EMBL" id="FO082264">
    <property type="protein sequence ID" value="CCO19842.1"/>
    <property type="molecule type" value="Genomic_DNA"/>
</dbReference>
<evidence type="ECO:0008006" key="10">
    <source>
        <dbReference type="Google" id="ProtNLM"/>
    </source>
</evidence>